<evidence type="ECO:0000256" key="5">
    <source>
        <dbReference type="PIRSR" id="PIRSR617867-1"/>
    </source>
</evidence>
<evidence type="ECO:0000313" key="7">
    <source>
        <dbReference type="EMBL" id="MCO1334232.1"/>
    </source>
</evidence>
<evidence type="ECO:0000256" key="2">
    <source>
        <dbReference type="ARBA" id="ARBA00013064"/>
    </source>
</evidence>
<evidence type="ECO:0000256" key="1">
    <source>
        <dbReference type="ARBA" id="ARBA00011063"/>
    </source>
</evidence>
<dbReference type="PRINTS" id="PR00719">
    <property type="entry name" value="LMWPTPASE"/>
</dbReference>
<dbReference type="RefSeq" id="WP_252465756.1">
    <property type="nucleotide sequence ID" value="NZ_JALBWM010000023.1"/>
</dbReference>
<feature type="active site" description="Nucleophile" evidence="5">
    <location>
        <position position="13"/>
    </location>
</feature>
<gene>
    <name evidence="7" type="ORF">MO867_07730</name>
</gene>
<feature type="active site" description="Proton donor" evidence="5">
    <location>
        <position position="128"/>
    </location>
</feature>
<comment type="caution">
    <text evidence="7">The sequence shown here is derived from an EMBL/GenBank/DDBJ whole genome shotgun (WGS) entry which is preliminary data.</text>
</comment>
<dbReference type="CDD" id="cd16343">
    <property type="entry name" value="LMWPTP"/>
    <property type="match status" value="1"/>
</dbReference>
<feature type="domain" description="Phosphotyrosine protein phosphatase I" evidence="6">
    <location>
        <begin position="7"/>
        <end position="154"/>
    </location>
</feature>
<dbReference type="Gene3D" id="3.40.50.2300">
    <property type="match status" value="1"/>
</dbReference>
<dbReference type="InterPro" id="IPR017867">
    <property type="entry name" value="Tyr_phospatase_low_mol_wt"/>
</dbReference>
<dbReference type="InterPro" id="IPR036196">
    <property type="entry name" value="Ptyr_pPase_sf"/>
</dbReference>
<dbReference type="PANTHER" id="PTHR11717">
    <property type="entry name" value="LOW MOLECULAR WEIGHT PROTEIN TYROSINE PHOSPHATASE"/>
    <property type="match status" value="1"/>
</dbReference>
<dbReference type="Pfam" id="PF01451">
    <property type="entry name" value="LMWPc"/>
    <property type="match status" value="1"/>
</dbReference>
<dbReference type="InterPro" id="IPR023485">
    <property type="entry name" value="Ptyr_pPase"/>
</dbReference>
<dbReference type="GO" id="GO:0004725">
    <property type="term" value="F:protein tyrosine phosphatase activity"/>
    <property type="evidence" value="ECO:0007669"/>
    <property type="project" value="UniProtKB-EC"/>
</dbReference>
<dbReference type="PANTHER" id="PTHR11717:SF7">
    <property type="entry name" value="LOW MOLECULAR WEIGHT PHOSPHOTYROSINE PROTEIN PHOSPHATASE"/>
    <property type="match status" value="1"/>
</dbReference>
<dbReference type="SMART" id="SM00226">
    <property type="entry name" value="LMWPc"/>
    <property type="match status" value="1"/>
</dbReference>
<protein>
    <recommendedName>
        <fullName evidence="2">protein-tyrosine-phosphatase</fullName>
        <ecNumber evidence="2">3.1.3.48</ecNumber>
    </recommendedName>
</protein>
<proteinExistence type="inferred from homology"/>
<dbReference type="Proteomes" id="UP001139028">
    <property type="component" value="Unassembled WGS sequence"/>
</dbReference>
<accession>A0A9X2EL42</accession>
<dbReference type="EC" id="3.1.3.48" evidence="2"/>
<evidence type="ECO:0000256" key="4">
    <source>
        <dbReference type="ARBA" id="ARBA00022912"/>
    </source>
</evidence>
<dbReference type="SUPFAM" id="SSF52788">
    <property type="entry name" value="Phosphotyrosine protein phosphatases I"/>
    <property type="match status" value="1"/>
</dbReference>
<organism evidence="7 8">
    <name type="scientific">Microbulbifer okhotskensis</name>
    <dbReference type="NCBI Taxonomy" id="2926617"/>
    <lineage>
        <taxon>Bacteria</taxon>
        <taxon>Pseudomonadati</taxon>
        <taxon>Pseudomonadota</taxon>
        <taxon>Gammaproteobacteria</taxon>
        <taxon>Cellvibrionales</taxon>
        <taxon>Microbulbiferaceae</taxon>
        <taxon>Microbulbifer</taxon>
    </lineage>
</organism>
<evidence type="ECO:0000313" key="8">
    <source>
        <dbReference type="Proteomes" id="UP001139028"/>
    </source>
</evidence>
<keyword evidence="3" id="KW-0378">Hydrolase</keyword>
<feature type="active site" evidence="5">
    <location>
        <position position="19"/>
    </location>
</feature>
<reference evidence="7" key="1">
    <citation type="journal article" date="2022" name="Arch. Microbiol.">
        <title>Microbulbifer okhotskensis sp. nov., isolated from a deep bottom sediment of the Okhotsk Sea.</title>
        <authorList>
            <person name="Romanenko L."/>
            <person name="Kurilenko V."/>
            <person name="Otstavnykh N."/>
            <person name="Velansky P."/>
            <person name="Isaeva M."/>
            <person name="Mikhailov V."/>
        </authorList>
    </citation>
    <scope>NUCLEOTIDE SEQUENCE</scope>
    <source>
        <strain evidence="7">OS29</strain>
    </source>
</reference>
<dbReference type="AlphaFoldDB" id="A0A9X2EL42"/>
<dbReference type="InterPro" id="IPR050438">
    <property type="entry name" value="LMW_PTPase"/>
</dbReference>
<name>A0A9X2EL42_9GAMM</name>
<evidence type="ECO:0000256" key="3">
    <source>
        <dbReference type="ARBA" id="ARBA00022801"/>
    </source>
</evidence>
<dbReference type="EMBL" id="JALBWM010000023">
    <property type="protein sequence ID" value="MCO1334232.1"/>
    <property type="molecule type" value="Genomic_DNA"/>
</dbReference>
<sequence length="162" mass="17976">MTTKSDYSVLFVCLGNICRSPLAEAVFHSKARQAGLSVSVDSAGIINYHAGKRPDPRTLEVGQSNGYSFENSYARQVEATDFTRFDHIFAMDKNNLEALKALQPKGSHAQLQLFLPLIQDCHKTEVPDPYYGGVQGFRQILQLIEQASDALVELIKRTSSVK</sequence>
<keyword evidence="8" id="KW-1185">Reference proteome</keyword>
<evidence type="ECO:0000259" key="6">
    <source>
        <dbReference type="SMART" id="SM00226"/>
    </source>
</evidence>
<keyword evidence="4" id="KW-0904">Protein phosphatase</keyword>
<comment type="similarity">
    <text evidence="1">Belongs to the low molecular weight phosphotyrosine protein phosphatase family.</text>
</comment>